<reference evidence="3 4" key="1">
    <citation type="submission" date="2010-12" db="EMBL/GenBank/DDBJ databases">
        <title>Whole genome sequence of Anaerolinea thermophila UNI-1.</title>
        <authorList>
            <person name="Narita-Yamada S."/>
            <person name="Kishi E."/>
            <person name="Watanabe Y."/>
            <person name="Takasaki K."/>
            <person name="Ankai A."/>
            <person name="Oguchi A."/>
            <person name="Fukui S."/>
            <person name="Takahashi M."/>
            <person name="Yashiro I."/>
            <person name="Hosoyama A."/>
            <person name="Sekiguchi Y."/>
            <person name="Hanada S."/>
            <person name="Fujita N."/>
        </authorList>
    </citation>
    <scope>NUCLEOTIDE SEQUENCE [LARGE SCALE GENOMIC DNA]</scope>
    <source>
        <strain evidence="4">DSM 14523 / JCM 11388 / NBRC 100420 / UNI-1</strain>
    </source>
</reference>
<dbReference type="Gene3D" id="1.10.10.10">
    <property type="entry name" value="Winged helix-like DNA-binding domain superfamily/Winged helix DNA-binding domain"/>
    <property type="match status" value="1"/>
</dbReference>
<dbReference type="GO" id="GO:0006281">
    <property type="term" value="P:DNA repair"/>
    <property type="evidence" value="ECO:0007669"/>
    <property type="project" value="InterPro"/>
</dbReference>
<dbReference type="PANTHER" id="PTHR42942:SF1">
    <property type="entry name" value="ALKYLTRANSFERASE-LIKE PROTEIN 1"/>
    <property type="match status" value="1"/>
</dbReference>
<dbReference type="GO" id="GO:0003824">
    <property type="term" value="F:catalytic activity"/>
    <property type="evidence" value="ECO:0007669"/>
    <property type="project" value="InterPro"/>
</dbReference>
<dbReference type="RefSeq" id="WP_013561460.1">
    <property type="nucleotide sequence ID" value="NC_014960.1"/>
</dbReference>
<dbReference type="AlphaFoldDB" id="E8N2W9"/>
<evidence type="ECO:0000259" key="2">
    <source>
        <dbReference type="Pfam" id="PF01035"/>
    </source>
</evidence>
<evidence type="ECO:0000313" key="4">
    <source>
        <dbReference type="Proteomes" id="UP000008922"/>
    </source>
</evidence>
<feature type="domain" description="Methylated-DNA-[protein]-cysteine S-methyltransferase DNA binding" evidence="2">
    <location>
        <begin position="13"/>
        <end position="101"/>
    </location>
</feature>
<dbReference type="EMBL" id="AP012029">
    <property type="protein sequence ID" value="BAJ65119.1"/>
    <property type="molecule type" value="Genomic_DNA"/>
</dbReference>
<dbReference type="Proteomes" id="UP000008922">
    <property type="component" value="Chromosome"/>
</dbReference>
<organism evidence="3 4">
    <name type="scientific">Anaerolinea thermophila (strain DSM 14523 / JCM 11388 / NBRC 100420 / UNI-1)</name>
    <dbReference type="NCBI Taxonomy" id="926569"/>
    <lineage>
        <taxon>Bacteria</taxon>
        <taxon>Bacillati</taxon>
        <taxon>Chloroflexota</taxon>
        <taxon>Anaerolineae</taxon>
        <taxon>Anaerolineales</taxon>
        <taxon>Anaerolineaceae</taxon>
        <taxon>Anaerolinea</taxon>
    </lineage>
</organism>
<dbReference type="InParanoid" id="E8N2W9"/>
<dbReference type="SUPFAM" id="SSF46767">
    <property type="entry name" value="Methylated DNA-protein cysteine methyltransferase, C-terminal domain"/>
    <property type="match status" value="1"/>
</dbReference>
<dbReference type="KEGG" id="atm:ANT_30930"/>
<dbReference type="InterPro" id="IPR052520">
    <property type="entry name" value="ATL_DNA_repair"/>
</dbReference>
<dbReference type="CDD" id="cd06445">
    <property type="entry name" value="ATase"/>
    <property type="match status" value="1"/>
</dbReference>
<evidence type="ECO:0000256" key="1">
    <source>
        <dbReference type="ARBA" id="ARBA00022763"/>
    </source>
</evidence>
<dbReference type="PANTHER" id="PTHR42942">
    <property type="entry name" value="6-O-METHYLGUANINE DNA METHYLTRANSFERASE"/>
    <property type="match status" value="1"/>
</dbReference>
<proteinExistence type="predicted"/>
<dbReference type="Pfam" id="PF01035">
    <property type="entry name" value="DNA_binding_1"/>
    <property type="match status" value="1"/>
</dbReference>
<keyword evidence="1" id="KW-0227">DNA damage</keyword>
<evidence type="ECO:0000313" key="3">
    <source>
        <dbReference type="EMBL" id="BAJ65119.1"/>
    </source>
</evidence>
<gene>
    <name evidence="3" type="ordered locus">ANT_30930</name>
</gene>
<dbReference type="eggNOG" id="COG3695">
    <property type="taxonomic scope" value="Bacteria"/>
</dbReference>
<dbReference type="InterPro" id="IPR036217">
    <property type="entry name" value="MethylDNA_cys_MeTrfase_DNAb"/>
</dbReference>
<dbReference type="InterPro" id="IPR014048">
    <property type="entry name" value="MethylDNA_cys_MeTrfase_DNA-bd"/>
</dbReference>
<dbReference type="InterPro" id="IPR036388">
    <property type="entry name" value="WH-like_DNA-bd_sf"/>
</dbReference>
<keyword evidence="4" id="KW-1185">Reference proteome</keyword>
<protein>
    <recommendedName>
        <fullName evidence="2">Methylated-DNA-[protein]-cysteine S-methyltransferase DNA binding domain-containing protein</fullName>
    </recommendedName>
</protein>
<sequence length="136" mass="15305">MSPASLPRAAEPAFYAAVWLLAKQIPPGKVFPYGRIAACIPCPEGLSPDLYRVQRARWAGQAMAVCPDDVPWHRVPAADGRLIIVARSREEQRRRLEAEGVTFDARGRVRMSLHLWEGPDPQWLESHGFLPQPNQR</sequence>
<dbReference type="HOGENOM" id="CLU_000445_52_5_0"/>
<accession>E8N2W9</accession>
<name>E8N2W9_ANATU</name>